<dbReference type="EMBL" id="CM010633">
    <property type="protein sequence ID" value="RID57989.1"/>
    <property type="molecule type" value="Genomic_DNA"/>
</dbReference>
<evidence type="ECO:0000313" key="5">
    <source>
        <dbReference type="EMBL" id="RID57989.1"/>
    </source>
</evidence>
<keyword evidence="1" id="KW-0175">Coiled coil</keyword>
<gene>
    <name evidence="5" type="ORF">BRARA_F01321</name>
</gene>
<organism evidence="5 6">
    <name type="scientific">Brassica campestris</name>
    <name type="common">Field mustard</name>
    <dbReference type="NCBI Taxonomy" id="3711"/>
    <lineage>
        <taxon>Eukaryota</taxon>
        <taxon>Viridiplantae</taxon>
        <taxon>Streptophyta</taxon>
        <taxon>Embryophyta</taxon>
        <taxon>Tracheophyta</taxon>
        <taxon>Spermatophyta</taxon>
        <taxon>Magnoliopsida</taxon>
        <taxon>eudicotyledons</taxon>
        <taxon>Gunneridae</taxon>
        <taxon>Pentapetalae</taxon>
        <taxon>rosids</taxon>
        <taxon>malvids</taxon>
        <taxon>Brassicales</taxon>
        <taxon>Brassicaceae</taxon>
        <taxon>Brassiceae</taxon>
        <taxon>Brassica</taxon>
    </lineage>
</organism>
<evidence type="ECO:0000256" key="3">
    <source>
        <dbReference type="SAM" id="Phobius"/>
    </source>
</evidence>
<evidence type="ECO:0000259" key="4">
    <source>
        <dbReference type="Pfam" id="PF25464"/>
    </source>
</evidence>
<feature type="transmembrane region" description="Helical" evidence="3">
    <location>
        <begin position="174"/>
        <end position="193"/>
    </location>
</feature>
<feature type="region of interest" description="Disordered" evidence="2">
    <location>
        <begin position="46"/>
        <end position="66"/>
    </location>
</feature>
<reference evidence="5 6" key="1">
    <citation type="submission" date="2018-06" db="EMBL/GenBank/DDBJ databases">
        <title>WGS assembly of Brassica rapa FPsc.</title>
        <authorList>
            <person name="Bowman J."/>
            <person name="Kohchi T."/>
            <person name="Yamato K."/>
            <person name="Jenkins J."/>
            <person name="Shu S."/>
            <person name="Ishizaki K."/>
            <person name="Yamaoka S."/>
            <person name="Nishihama R."/>
            <person name="Nakamura Y."/>
            <person name="Berger F."/>
            <person name="Adam C."/>
            <person name="Aki S."/>
            <person name="Althoff F."/>
            <person name="Araki T."/>
            <person name="Arteaga-Vazquez M."/>
            <person name="Balasubrmanian S."/>
            <person name="Bauer D."/>
            <person name="Boehm C."/>
            <person name="Briginshaw L."/>
            <person name="Caballero-Perez J."/>
            <person name="Catarino B."/>
            <person name="Chen F."/>
            <person name="Chiyoda S."/>
            <person name="Chovatia M."/>
            <person name="Davies K."/>
            <person name="Delmans M."/>
            <person name="Demura T."/>
            <person name="Dierschke T."/>
            <person name="Dolan L."/>
            <person name="Dorantes-Acosta A."/>
            <person name="Eklund D."/>
            <person name="Florent S."/>
            <person name="Flores-Sandoval E."/>
            <person name="Fujiyama A."/>
            <person name="Fukuzawa H."/>
            <person name="Galik B."/>
            <person name="Grimanelli D."/>
            <person name="Grimwood J."/>
            <person name="Grossniklaus U."/>
            <person name="Hamada T."/>
            <person name="Haseloff J."/>
            <person name="Hetherington A."/>
            <person name="Higo A."/>
            <person name="Hirakawa Y."/>
            <person name="Hundley H."/>
            <person name="Ikeda Y."/>
            <person name="Inoue K."/>
            <person name="Inoue S."/>
            <person name="Ishida S."/>
            <person name="Jia Q."/>
            <person name="Kakita M."/>
            <person name="Kanazawa T."/>
            <person name="Kawai Y."/>
            <person name="Kawashima T."/>
            <person name="Kennedy M."/>
            <person name="Kinose K."/>
            <person name="Kinoshita T."/>
            <person name="Kohara Y."/>
            <person name="Koide E."/>
            <person name="Komatsu K."/>
            <person name="Kopischke S."/>
            <person name="Kubo M."/>
            <person name="Kyozuka J."/>
            <person name="Lagercrantz U."/>
            <person name="Lin S."/>
            <person name="Lindquist E."/>
            <person name="Lipzen A."/>
            <person name="Lu C."/>
            <person name="Luna E."/>
            <person name="Martienssen R."/>
            <person name="Minamino N."/>
            <person name="Mizutani M."/>
            <person name="Mizutani M."/>
            <person name="Mochizuki N."/>
            <person name="Monte I."/>
            <person name="Mosher R."/>
            <person name="Nagasaki H."/>
            <person name="Nakagami H."/>
            <person name="Naramoto S."/>
            <person name="Nishitani K."/>
            <person name="Ohtani M."/>
            <person name="Okamoto T."/>
            <person name="Okumura M."/>
            <person name="Phillips J."/>
            <person name="Pollak B."/>
            <person name="Reinders A."/>
            <person name="Roevekamp M."/>
            <person name="Sano R."/>
            <person name="Sawa S."/>
            <person name="Schmid M."/>
            <person name="Shirakawa M."/>
            <person name="Solano R."/>
            <person name="Spunde A."/>
            <person name="Suetsugu N."/>
            <person name="Sugano S."/>
            <person name="Sugiyama A."/>
            <person name="Sun R."/>
            <person name="Suzuki Y."/>
            <person name="Takenaka M."/>
            <person name="Takezawa D."/>
            <person name="Tomogane H."/>
            <person name="Tsuzuki M."/>
            <person name="Ueda T."/>
            <person name="Umeda M."/>
            <person name="Ward J."/>
            <person name="Watanabe Y."/>
            <person name="Yazaki K."/>
            <person name="Yokoyama R."/>
            <person name="Yoshitake Y."/>
            <person name="Yotsui I."/>
            <person name="Zachgo S."/>
            <person name="Schmutz J."/>
        </authorList>
    </citation>
    <scope>NUCLEOTIDE SEQUENCE [LARGE SCALE GENOMIC DNA]</scope>
    <source>
        <strain evidence="6">cv. B-3</strain>
    </source>
</reference>
<keyword evidence="3" id="KW-1133">Transmembrane helix</keyword>
<name>A0A397YX03_BRACM</name>
<keyword evidence="3" id="KW-0812">Transmembrane</keyword>
<accession>A0A397YX03</accession>
<proteinExistence type="predicted"/>
<evidence type="ECO:0000313" key="6">
    <source>
        <dbReference type="Proteomes" id="UP000264353"/>
    </source>
</evidence>
<protein>
    <recommendedName>
        <fullName evidence="4">DUF7900 domain-containing protein</fullName>
    </recommendedName>
</protein>
<evidence type="ECO:0000256" key="2">
    <source>
        <dbReference type="SAM" id="MobiDB-lite"/>
    </source>
</evidence>
<keyword evidence="3" id="KW-0472">Membrane</keyword>
<dbReference type="InterPro" id="IPR057222">
    <property type="entry name" value="DUF7900"/>
</dbReference>
<feature type="coiled-coil region" evidence="1">
    <location>
        <begin position="110"/>
        <end position="141"/>
    </location>
</feature>
<dbReference type="AlphaFoldDB" id="A0A397YX03"/>
<evidence type="ECO:0000256" key="1">
    <source>
        <dbReference type="SAM" id="Coils"/>
    </source>
</evidence>
<sequence length="195" mass="22817">MVWRVIDRRIEFESCKYKDDMSDSSRLHNIERTLFPILSLEMANSNSSSSSSAVTMRESQGPPCRCTRSTSMMMSWTDDNPGRRFYRCEEHGFVAWADKEKPGGWQKDSLLEARDQIRRYRQEVSLLKESLRESRQQLNRERSLQSVDHSANLAATHELLHQEVLKREKILRHMFAVSWGGFIVVTATIIYMLKQ</sequence>
<feature type="domain" description="DUF7900" evidence="4">
    <location>
        <begin position="101"/>
        <end position="164"/>
    </location>
</feature>
<dbReference type="PANTHER" id="PTHR33248">
    <property type="entry name" value="ZINC ION-BINDING PROTEIN"/>
    <property type="match status" value="1"/>
</dbReference>
<dbReference type="Proteomes" id="UP000264353">
    <property type="component" value="Chromosome A6"/>
</dbReference>
<dbReference type="Pfam" id="PF25464">
    <property type="entry name" value="DUF7900"/>
    <property type="match status" value="1"/>
</dbReference>